<dbReference type="InterPro" id="IPR003284">
    <property type="entry name" value="Sal_SpvB"/>
</dbReference>
<evidence type="ECO:0008006" key="6">
    <source>
        <dbReference type="Google" id="ProtNLM"/>
    </source>
</evidence>
<evidence type="ECO:0000256" key="2">
    <source>
        <dbReference type="ARBA" id="ARBA00022525"/>
    </source>
</evidence>
<sequence length="474" mass="52697">MKSYYLLVALLFSQIIIGQNYHDTQGKLEISNSGQSVYTVPIALPPSIQEVGPTINLVYSSGQMGGIAGIGWSINSISVISRIATRKDIDGFIDGVDFDTNDKLALDGQRLILTSGTYWANGSTYETETKSNSKVQLVGSGSTTYFIVTNPDGSRAWYGNFGGMNATDLTAFYITRFEDVNGNYITYHYSKPFNKSLCISEIKFSANSVSGITPQNEIKFSYKLAKRTENVFIKGIKHEKVELLEKIEVFTNTNLFRRYEIRHEADMQLAYEKVVEIQEYNGAEEPANLIEFEYDDVTSSNVDTEDLRTYNNNLNLGSIDISGDFDGDGRLDFVDDTKVYTNLFLNQNGGDITYLPSTPTITKLSVTTLTNDNKLNQKNSIVLVNKINNTNVELKVFNLNGTSFTNEFTKTIAVDFSTVALPISTNSGTSGSIQCLMHYQNNSNGIYPTTRQVRFNEGDFDGNGVSEIFFCNST</sequence>
<reference evidence="5" key="1">
    <citation type="submission" date="2019-01" db="EMBL/GenBank/DDBJ databases">
        <title>Cytophagaceae bacterium strain CAR-16.</title>
        <authorList>
            <person name="Chen W.-M."/>
        </authorList>
    </citation>
    <scope>NUCLEOTIDE SEQUENCE [LARGE SCALE GENOMIC DNA]</scope>
    <source>
        <strain evidence="5">ICH-30</strain>
    </source>
</reference>
<dbReference type="Proteomes" id="UP000289734">
    <property type="component" value="Unassembled WGS sequence"/>
</dbReference>
<dbReference type="RefSeq" id="WP_129462845.1">
    <property type="nucleotide sequence ID" value="NZ_SBKQ01000001.1"/>
</dbReference>
<dbReference type="GO" id="GO:0005576">
    <property type="term" value="C:extracellular region"/>
    <property type="evidence" value="ECO:0007669"/>
    <property type="project" value="UniProtKB-SubCell"/>
</dbReference>
<evidence type="ECO:0000256" key="1">
    <source>
        <dbReference type="ARBA" id="ARBA00004613"/>
    </source>
</evidence>
<keyword evidence="5" id="KW-1185">Reference proteome</keyword>
<organism evidence="4 5">
    <name type="scientific">Flavobacterium piscinae</name>
    <dbReference type="NCBI Taxonomy" id="2506424"/>
    <lineage>
        <taxon>Bacteria</taxon>
        <taxon>Pseudomonadati</taxon>
        <taxon>Bacteroidota</taxon>
        <taxon>Flavobacteriia</taxon>
        <taxon>Flavobacteriales</taxon>
        <taxon>Flavobacteriaceae</taxon>
        <taxon>Flavobacterium</taxon>
    </lineage>
</organism>
<dbReference type="OrthoDB" id="6225685at2"/>
<evidence type="ECO:0000313" key="4">
    <source>
        <dbReference type="EMBL" id="RXR35421.1"/>
    </source>
</evidence>
<dbReference type="GO" id="GO:0005737">
    <property type="term" value="C:cytoplasm"/>
    <property type="evidence" value="ECO:0007669"/>
    <property type="project" value="InterPro"/>
</dbReference>
<accession>A0A4Q1KYG7</accession>
<keyword evidence="2" id="KW-0964">Secreted</keyword>
<protein>
    <recommendedName>
        <fullName evidence="6">Insecticide toxin TcdB middle/N-terminal domain-containing protein</fullName>
    </recommendedName>
</protein>
<comment type="caution">
    <text evidence="4">The sequence shown here is derived from an EMBL/GenBank/DDBJ whole genome shotgun (WGS) entry which is preliminary data.</text>
</comment>
<keyword evidence="3" id="KW-0843">Virulence</keyword>
<evidence type="ECO:0000256" key="3">
    <source>
        <dbReference type="ARBA" id="ARBA00023026"/>
    </source>
</evidence>
<comment type="subcellular location">
    <subcellularLocation>
        <location evidence="1">Secreted</location>
    </subcellularLocation>
</comment>
<dbReference type="Pfam" id="PF03534">
    <property type="entry name" value="SpvB"/>
    <property type="match status" value="1"/>
</dbReference>
<proteinExistence type="predicted"/>
<gene>
    <name evidence="4" type="ORF">EQG68_00570</name>
</gene>
<evidence type="ECO:0000313" key="5">
    <source>
        <dbReference type="Proteomes" id="UP000289734"/>
    </source>
</evidence>
<dbReference type="EMBL" id="SBKQ01000001">
    <property type="protein sequence ID" value="RXR35421.1"/>
    <property type="molecule type" value="Genomic_DNA"/>
</dbReference>
<name>A0A4Q1KYG7_9FLAO</name>
<dbReference type="AlphaFoldDB" id="A0A4Q1KYG7"/>